<name>A0A834W5E0_9FABA</name>
<dbReference type="OrthoDB" id="7851174at2759"/>
<proteinExistence type="predicted"/>
<protein>
    <submittedName>
        <fullName evidence="1">Ubiquitin-conjugating enzyme E2-17 kDa isoform X2</fullName>
    </submittedName>
</protein>
<accession>A0A834W5E0</accession>
<dbReference type="InterPro" id="IPR016135">
    <property type="entry name" value="UBQ-conjugating_enzyme/RWD"/>
</dbReference>
<dbReference type="Proteomes" id="UP000634136">
    <property type="component" value="Unassembled WGS sequence"/>
</dbReference>
<reference evidence="1" key="1">
    <citation type="submission" date="2020-09" db="EMBL/GenBank/DDBJ databases">
        <title>Genome-Enabled Discovery of Anthraquinone Biosynthesis in Senna tora.</title>
        <authorList>
            <person name="Kang S.-H."/>
            <person name="Pandey R.P."/>
            <person name="Lee C.-M."/>
            <person name="Sim J.-S."/>
            <person name="Jeong J.-T."/>
            <person name="Choi B.-S."/>
            <person name="Jung M."/>
            <person name="Ginzburg D."/>
            <person name="Zhao K."/>
            <person name="Won S.Y."/>
            <person name="Oh T.-J."/>
            <person name="Yu Y."/>
            <person name="Kim N.-H."/>
            <person name="Lee O.R."/>
            <person name="Lee T.-H."/>
            <person name="Bashyal P."/>
            <person name="Kim T.-S."/>
            <person name="Lee W.-H."/>
            <person name="Kawkins C."/>
            <person name="Kim C.-K."/>
            <person name="Kim J.S."/>
            <person name="Ahn B.O."/>
            <person name="Rhee S.Y."/>
            <person name="Sohng J.K."/>
        </authorList>
    </citation>
    <scope>NUCLEOTIDE SEQUENCE</scope>
    <source>
        <tissue evidence="1">Leaf</tissue>
    </source>
</reference>
<dbReference type="EMBL" id="JAAIUW010000011">
    <property type="protein sequence ID" value="KAF7810350.1"/>
    <property type="molecule type" value="Genomic_DNA"/>
</dbReference>
<gene>
    <name evidence="1" type="ORF">G2W53_037093</name>
</gene>
<dbReference type="Gene3D" id="3.10.110.10">
    <property type="entry name" value="Ubiquitin Conjugating Enzyme"/>
    <property type="match status" value="1"/>
</dbReference>
<dbReference type="SUPFAM" id="SSF54495">
    <property type="entry name" value="UBC-like"/>
    <property type="match status" value="1"/>
</dbReference>
<dbReference type="AlphaFoldDB" id="A0A834W5E0"/>
<keyword evidence="2" id="KW-1185">Reference proteome</keyword>
<evidence type="ECO:0000313" key="1">
    <source>
        <dbReference type="EMBL" id="KAF7810350.1"/>
    </source>
</evidence>
<comment type="caution">
    <text evidence="1">The sequence shown here is derived from an EMBL/GenBank/DDBJ whole genome shotgun (WGS) entry which is preliminary data.</text>
</comment>
<evidence type="ECO:0000313" key="2">
    <source>
        <dbReference type="Proteomes" id="UP000634136"/>
    </source>
</evidence>
<sequence>MGSKRILKELKDLQKNPPSYFSADPNLDDPLVPGIAEMYKTDRSMYDLTAKCRTHKYAMG</sequence>
<organism evidence="1 2">
    <name type="scientific">Senna tora</name>
    <dbReference type="NCBI Taxonomy" id="362788"/>
    <lineage>
        <taxon>Eukaryota</taxon>
        <taxon>Viridiplantae</taxon>
        <taxon>Streptophyta</taxon>
        <taxon>Embryophyta</taxon>
        <taxon>Tracheophyta</taxon>
        <taxon>Spermatophyta</taxon>
        <taxon>Magnoliopsida</taxon>
        <taxon>eudicotyledons</taxon>
        <taxon>Gunneridae</taxon>
        <taxon>Pentapetalae</taxon>
        <taxon>rosids</taxon>
        <taxon>fabids</taxon>
        <taxon>Fabales</taxon>
        <taxon>Fabaceae</taxon>
        <taxon>Caesalpinioideae</taxon>
        <taxon>Cassia clade</taxon>
        <taxon>Senna</taxon>
    </lineage>
</organism>
<dbReference type="CDD" id="cd00195">
    <property type="entry name" value="UBCc_UEV"/>
    <property type="match status" value="1"/>
</dbReference>